<evidence type="ECO:0000256" key="6">
    <source>
        <dbReference type="SAM" id="Phobius"/>
    </source>
</evidence>
<evidence type="ECO:0008006" key="9">
    <source>
        <dbReference type="Google" id="ProtNLM"/>
    </source>
</evidence>
<accession>A0A0A1TD64</accession>
<dbReference type="EMBL" id="CDHN01000005">
    <property type="protein sequence ID" value="CEJ92689.1"/>
    <property type="molecule type" value="Genomic_DNA"/>
</dbReference>
<dbReference type="InterPro" id="IPR050173">
    <property type="entry name" value="ABC_transporter_C-like"/>
</dbReference>
<feature type="transmembrane region" description="Helical" evidence="6">
    <location>
        <begin position="44"/>
        <end position="64"/>
    </location>
</feature>
<dbReference type="SUPFAM" id="SSF90123">
    <property type="entry name" value="ABC transporter transmembrane region"/>
    <property type="match status" value="1"/>
</dbReference>
<dbReference type="InterPro" id="IPR036640">
    <property type="entry name" value="ABC1_TM_sf"/>
</dbReference>
<evidence type="ECO:0000256" key="5">
    <source>
        <dbReference type="ARBA" id="ARBA00023136"/>
    </source>
</evidence>
<dbReference type="AlphaFoldDB" id="A0A0A1TD64"/>
<keyword evidence="8" id="KW-1185">Reference proteome</keyword>
<feature type="transmembrane region" description="Helical" evidence="6">
    <location>
        <begin position="76"/>
        <end position="99"/>
    </location>
</feature>
<dbReference type="GO" id="GO:0005524">
    <property type="term" value="F:ATP binding"/>
    <property type="evidence" value="ECO:0007669"/>
    <property type="project" value="UniProtKB-KW"/>
</dbReference>
<dbReference type="PANTHER" id="PTHR24223">
    <property type="entry name" value="ATP-BINDING CASSETTE SUB-FAMILY C"/>
    <property type="match status" value="1"/>
</dbReference>
<evidence type="ECO:0000313" key="7">
    <source>
        <dbReference type="EMBL" id="CEJ92689.1"/>
    </source>
</evidence>
<dbReference type="GO" id="GO:0016020">
    <property type="term" value="C:membrane"/>
    <property type="evidence" value="ECO:0007669"/>
    <property type="project" value="InterPro"/>
</dbReference>
<name>A0A0A1TD64_9HYPO</name>
<feature type="transmembrane region" description="Helical" evidence="6">
    <location>
        <begin position="157"/>
        <end position="180"/>
    </location>
</feature>
<evidence type="ECO:0000256" key="3">
    <source>
        <dbReference type="ARBA" id="ARBA00022840"/>
    </source>
</evidence>
<sequence>MPTFAKSTFSKMLEAVLWSSAACNPINSDKVERAMIEDIHAATQMLPGVTAQIIYDFIILALYLRTLTSVARYSFYSGIAAFAILLLIQRIFVVASQAAEKISAETSMKITSDFSNTLDGLTHIHSMKWHGSIWKQLLVDLGAAQQATREKLRLGPWVAMAVDLTVVGLMTTMAISLVIFRNSISVYLIALCISAGCKLQRPAVQMMELLLTLANTKESLSRMEYFRSNFESEEVREAVVLPERWGEDASIEFNRAVIGNHAPITGIAIPGRSVTIRGRSGS</sequence>
<dbReference type="Gene3D" id="1.20.1560.10">
    <property type="entry name" value="ABC transporter type 1, transmembrane domain"/>
    <property type="match status" value="1"/>
</dbReference>
<gene>
    <name evidence="7" type="ORF">VHEMI08323</name>
</gene>
<dbReference type="Proteomes" id="UP000039046">
    <property type="component" value="Unassembled WGS sequence"/>
</dbReference>
<evidence type="ECO:0000256" key="1">
    <source>
        <dbReference type="ARBA" id="ARBA00022692"/>
    </source>
</evidence>
<keyword evidence="3" id="KW-0067">ATP-binding</keyword>
<evidence type="ECO:0000256" key="4">
    <source>
        <dbReference type="ARBA" id="ARBA00022989"/>
    </source>
</evidence>
<keyword evidence="1 6" id="KW-0812">Transmembrane</keyword>
<proteinExistence type="predicted"/>
<keyword evidence="5 6" id="KW-0472">Membrane</keyword>
<dbReference type="STRING" id="1531966.A0A0A1TD64"/>
<reference evidence="7 8" key="1">
    <citation type="journal article" date="2015" name="Genome Announc.">
        <title>Draft Genome Sequence and Gene Annotation of the Entomopathogenic Fungus Verticillium hemipterigenum.</title>
        <authorList>
            <person name="Horn F."/>
            <person name="Habel A."/>
            <person name="Scharf D.H."/>
            <person name="Dworschak J."/>
            <person name="Brakhage A.A."/>
            <person name="Guthke R."/>
            <person name="Hertweck C."/>
            <person name="Linde J."/>
        </authorList>
    </citation>
    <scope>NUCLEOTIDE SEQUENCE [LARGE SCALE GENOMIC DNA]</scope>
</reference>
<dbReference type="HOGENOM" id="CLU_987604_0_0_1"/>
<keyword evidence="4 6" id="KW-1133">Transmembrane helix</keyword>
<organism evidence="7 8">
    <name type="scientific">[Torrubiella] hemipterigena</name>
    <dbReference type="NCBI Taxonomy" id="1531966"/>
    <lineage>
        <taxon>Eukaryota</taxon>
        <taxon>Fungi</taxon>
        <taxon>Dikarya</taxon>
        <taxon>Ascomycota</taxon>
        <taxon>Pezizomycotina</taxon>
        <taxon>Sordariomycetes</taxon>
        <taxon>Hypocreomycetidae</taxon>
        <taxon>Hypocreales</taxon>
        <taxon>Clavicipitaceae</taxon>
        <taxon>Clavicipitaceae incertae sedis</taxon>
        <taxon>'Torrubiella' clade</taxon>
    </lineage>
</organism>
<protein>
    <recommendedName>
        <fullName evidence="9">ABC transmembrane type-1 domain-containing protein</fullName>
    </recommendedName>
</protein>
<evidence type="ECO:0000313" key="8">
    <source>
        <dbReference type="Proteomes" id="UP000039046"/>
    </source>
</evidence>
<evidence type="ECO:0000256" key="2">
    <source>
        <dbReference type="ARBA" id="ARBA00022741"/>
    </source>
</evidence>
<keyword evidence="2" id="KW-0547">Nucleotide-binding</keyword>